<feature type="compositionally biased region" description="Basic and acidic residues" evidence="1">
    <location>
        <begin position="14"/>
        <end position="24"/>
    </location>
</feature>
<keyword evidence="4" id="KW-1185">Reference proteome</keyword>
<evidence type="ECO:0000313" key="3">
    <source>
        <dbReference type="EMBL" id="GAA1820290.1"/>
    </source>
</evidence>
<feature type="transmembrane region" description="Helical" evidence="2">
    <location>
        <begin position="79"/>
        <end position="96"/>
    </location>
</feature>
<evidence type="ECO:0000313" key="4">
    <source>
        <dbReference type="Proteomes" id="UP001500002"/>
    </source>
</evidence>
<proteinExistence type="predicted"/>
<accession>A0ABN2MD83</accession>
<evidence type="ECO:0000256" key="2">
    <source>
        <dbReference type="SAM" id="Phobius"/>
    </source>
</evidence>
<name>A0ABN2MD83_9MICO</name>
<feature type="transmembrane region" description="Helical" evidence="2">
    <location>
        <begin position="163"/>
        <end position="188"/>
    </location>
</feature>
<dbReference type="EMBL" id="BAAANJ010000021">
    <property type="protein sequence ID" value="GAA1820290.1"/>
    <property type="molecule type" value="Genomic_DNA"/>
</dbReference>
<dbReference type="RefSeq" id="WP_344297706.1">
    <property type="nucleotide sequence ID" value="NZ_BAAANJ010000021.1"/>
</dbReference>
<reference evidence="3 4" key="1">
    <citation type="journal article" date="2019" name="Int. J. Syst. Evol. Microbiol.">
        <title>The Global Catalogue of Microorganisms (GCM) 10K type strain sequencing project: providing services to taxonomists for standard genome sequencing and annotation.</title>
        <authorList>
            <consortium name="The Broad Institute Genomics Platform"/>
            <consortium name="The Broad Institute Genome Sequencing Center for Infectious Disease"/>
            <person name="Wu L."/>
            <person name="Ma J."/>
        </authorList>
    </citation>
    <scope>NUCLEOTIDE SEQUENCE [LARGE SCALE GENOMIC DNA]</scope>
    <source>
        <strain evidence="3 4">JCM 14322</strain>
    </source>
</reference>
<organism evidence="3 4">
    <name type="scientific">Agromyces neolithicus</name>
    <dbReference type="NCBI Taxonomy" id="269420"/>
    <lineage>
        <taxon>Bacteria</taxon>
        <taxon>Bacillati</taxon>
        <taxon>Actinomycetota</taxon>
        <taxon>Actinomycetes</taxon>
        <taxon>Micrococcales</taxon>
        <taxon>Microbacteriaceae</taxon>
        <taxon>Agromyces</taxon>
    </lineage>
</organism>
<gene>
    <name evidence="3" type="ORF">GCM10009749_33580</name>
</gene>
<feature type="region of interest" description="Disordered" evidence="1">
    <location>
        <begin position="1"/>
        <end position="70"/>
    </location>
</feature>
<dbReference type="Pfam" id="PF19779">
    <property type="entry name" value="DUF6264"/>
    <property type="match status" value="1"/>
</dbReference>
<feature type="transmembrane region" description="Helical" evidence="2">
    <location>
        <begin position="135"/>
        <end position="156"/>
    </location>
</feature>
<keyword evidence="2" id="KW-0812">Transmembrane</keyword>
<protein>
    <submittedName>
        <fullName evidence="3">Uncharacterized protein</fullName>
    </submittedName>
</protein>
<evidence type="ECO:0000256" key="1">
    <source>
        <dbReference type="SAM" id="MobiDB-lite"/>
    </source>
</evidence>
<comment type="caution">
    <text evidence="3">The sequence shown here is derived from an EMBL/GenBank/DDBJ whole genome shotgun (WGS) entry which is preliminary data.</text>
</comment>
<dbReference type="Proteomes" id="UP001500002">
    <property type="component" value="Unassembled WGS sequence"/>
</dbReference>
<sequence length="200" mass="21105">MTQDEAARSIGDARGGDERPRPRYGEYAPEGWTWQPPADPHASSEPALEAPAAAAPAGPPAPGAATSAAARRDRPIDRLATIVLLVIGVLGMWGAIGTLQSLPDQLPTAIRQASEMLGTDVAGFEYVPGPEVPGILLAGSIAQIVLWVLAAWWSIARLRARRLAFWVPLSAGVVSFVLLYATMFVIVLNDPALVAAITPR</sequence>
<feature type="compositionally biased region" description="Low complexity" evidence="1">
    <location>
        <begin position="43"/>
        <end position="56"/>
    </location>
</feature>
<dbReference type="InterPro" id="IPR046231">
    <property type="entry name" value="DUF6264"/>
</dbReference>
<keyword evidence="2" id="KW-1133">Transmembrane helix</keyword>
<keyword evidence="2" id="KW-0472">Membrane</keyword>